<protein>
    <recommendedName>
        <fullName evidence="2">Inner membrane protein YgaP-like transmembrane domain-containing protein</fullName>
    </recommendedName>
</protein>
<evidence type="ECO:0000256" key="1">
    <source>
        <dbReference type="SAM" id="Phobius"/>
    </source>
</evidence>
<accession>A0A1G9S6E0</accession>
<dbReference type="RefSeq" id="WP_093204204.1">
    <property type="nucleotide sequence ID" value="NZ_FNGS01000005.1"/>
</dbReference>
<feature type="transmembrane region" description="Helical" evidence="1">
    <location>
        <begin position="36"/>
        <end position="59"/>
    </location>
</feature>
<name>A0A1G9S6E0_9BACT</name>
<feature type="domain" description="Inner membrane protein YgaP-like transmembrane" evidence="2">
    <location>
        <begin position="1"/>
        <end position="63"/>
    </location>
</feature>
<gene>
    <name evidence="3" type="ORF">SAMN04488090_3173</name>
</gene>
<evidence type="ECO:0000313" key="4">
    <source>
        <dbReference type="Proteomes" id="UP000198901"/>
    </source>
</evidence>
<sequence>MKKNMHPTDRLLRAAVALLLVGLYVTGVITGMGGGALLIISGILLLTSFTGMCPLYTLIGIHPRTSRRH</sequence>
<dbReference type="Pfam" id="PF11127">
    <property type="entry name" value="YgaP-like_TM"/>
    <property type="match status" value="1"/>
</dbReference>
<keyword evidence="1" id="KW-0472">Membrane</keyword>
<organism evidence="3 4">
    <name type="scientific">Siphonobacter aquaeclarae</name>
    <dbReference type="NCBI Taxonomy" id="563176"/>
    <lineage>
        <taxon>Bacteria</taxon>
        <taxon>Pseudomonadati</taxon>
        <taxon>Bacteroidota</taxon>
        <taxon>Cytophagia</taxon>
        <taxon>Cytophagales</taxon>
        <taxon>Cytophagaceae</taxon>
        <taxon>Siphonobacter</taxon>
    </lineage>
</organism>
<dbReference type="Proteomes" id="UP000198901">
    <property type="component" value="Unassembled WGS sequence"/>
</dbReference>
<dbReference type="EMBL" id="FNGS01000005">
    <property type="protein sequence ID" value="SDM30325.1"/>
    <property type="molecule type" value="Genomic_DNA"/>
</dbReference>
<feature type="transmembrane region" description="Helical" evidence="1">
    <location>
        <begin position="12"/>
        <end position="30"/>
    </location>
</feature>
<keyword evidence="1" id="KW-0812">Transmembrane</keyword>
<evidence type="ECO:0000259" key="2">
    <source>
        <dbReference type="Pfam" id="PF11127"/>
    </source>
</evidence>
<dbReference type="InterPro" id="IPR021309">
    <property type="entry name" value="YgaP-like_TM"/>
</dbReference>
<evidence type="ECO:0000313" key="3">
    <source>
        <dbReference type="EMBL" id="SDM30325.1"/>
    </source>
</evidence>
<proteinExistence type="predicted"/>
<keyword evidence="1" id="KW-1133">Transmembrane helix</keyword>
<dbReference type="AlphaFoldDB" id="A0A1G9S6E0"/>
<dbReference type="STRING" id="563176.SAMN04488090_3173"/>
<reference evidence="3 4" key="1">
    <citation type="submission" date="2016-10" db="EMBL/GenBank/DDBJ databases">
        <authorList>
            <person name="de Groot N.N."/>
        </authorList>
    </citation>
    <scope>NUCLEOTIDE SEQUENCE [LARGE SCALE GENOMIC DNA]</scope>
    <source>
        <strain evidence="3 4">DSM 21668</strain>
    </source>
</reference>
<keyword evidence="4" id="KW-1185">Reference proteome</keyword>